<gene>
    <name evidence="2" type="ORF">DJ010_12225</name>
</gene>
<evidence type="ECO:0000256" key="1">
    <source>
        <dbReference type="SAM" id="MobiDB-lite"/>
    </source>
</evidence>
<evidence type="ECO:0000313" key="2">
    <source>
        <dbReference type="EMBL" id="PWN02500.1"/>
    </source>
</evidence>
<evidence type="ECO:0008006" key="4">
    <source>
        <dbReference type="Google" id="ProtNLM"/>
    </source>
</evidence>
<dbReference type="Proteomes" id="UP000245507">
    <property type="component" value="Unassembled WGS sequence"/>
</dbReference>
<comment type="caution">
    <text evidence="2">The sequence shown here is derived from an EMBL/GenBank/DDBJ whole genome shotgun (WGS) entry which is preliminary data.</text>
</comment>
<accession>A0A316TDH1</accession>
<organism evidence="2 3">
    <name type="scientific">Nocardioides silvaticus</name>
    <dbReference type="NCBI Taxonomy" id="2201891"/>
    <lineage>
        <taxon>Bacteria</taxon>
        <taxon>Bacillati</taxon>
        <taxon>Actinomycetota</taxon>
        <taxon>Actinomycetes</taxon>
        <taxon>Propionibacteriales</taxon>
        <taxon>Nocardioidaceae</taxon>
        <taxon>Nocardioides</taxon>
    </lineage>
</organism>
<name>A0A316TDH1_9ACTN</name>
<reference evidence="2 3" key="1">
    <citation type="submission" date="2018-05" db="EMBL/GenBank/DDBJ databases">
        <title>Nocardioides silvaticus genome.</title>
        <authorList>
            <person name="Li C."/>
            <person name="Wang G."/>
        </authorList>
    </citation>
    <scope>NUCLEOTIDE SEQUENCE [LARGE SCALE GENOMIC DNA]</scope>
    <source>
        <strain evidence="2 3">CCTCC AB 2018079</strain>
    </source>
</reference>
<feature type="region of interest" description="Disordered" evidence="1">
    <location>
        <begin position="49"/>
        <end position="72"/>
    </location>
</feature>
<proteinExistence type="predicted"/>
<protein>
    <recommendedName>
        <fullName evidence="4">Collagen-like protein</fullName>
    </recommendedName>
</protein>
<evidence type="ECO:0000313" key="3">
    <source>
        <dbReference type="Proteomes" id="UP000245507"/>
    </source>
</evidence>
<dbReference type="RefSeq" id="WP_109694085.1">
    <property type="nucleotide sequence ID" value="NZ_QGDD01000005.1"/>
</dbReference>
<dbReference type="EMBL" id="QGDD01000005">
    <property type="protein sequence ID" value="PWN02500.1"/>
    <property type="molecule type" value="Genomic_DNA"/>
</dbReference>
<dbReference type="AlphaFoldDB" id="A0A316TDH1"/>
<keyword evidence="3" id="KW-1185">Reference proteome</keyword>
<sequence length="157" mass="15798">MTTMLLGFAGSATAGVVVTGKQIKDGSITNADLKDASLQGRDVQDGSLTQSDFTMPVIGPVGPKGEQGVDGTPGRAGLVYVVEPMSIPKGATRTWEAKCPSGTRVISGGGSAGTSAITLLTESAPIDDAGSGWWVGIENQAKGTVAGYAWALCVTAP</sequence>